<proteinExistence type="predicted"/>
<gene>
    <name evidence="1" type="ORF">DSO57_1016920</name>
</gene>
<dbReference type="Proteomes" id="UP001165960">
    <property type="component" value="Unassembled WGS sequence"/>
</dbReference>
<evidence type="ECO:0000313" key="1">
    <source>
        <dbReference type="EMBL" id="KAJ9065689.1"/>
    </source>
</evidence>
<accession>A0ACC2STG1</accession>
<keyword evidence="2" id="KW-1185">Reference proteome</keyword>
<organism evidence="1 2">
    <name type="scientific">Entomophthora muscae</name>
    <dbReference type="NCBI Taxonomy" id="34485"/>
    <lineage>
        <taxon>Eukaryota</taxon>
        <taxon>Fungi</taxon>
        <taxon>Fungi incertae sedis</taxon>
        <taxon>Zoopagomycota</taxon>
        <taxon>Entomophthoromycotina</taxon>
        <taxon>Entomophthoromycetes</taxon>
        <taxon>Entomophthorales</taxon>
        <taxon>Entomophthoraceae</taxon>
        <taxon>Entomophthora</taxon>
    </lineage>
</organism>
<dbReference type="EMBL" id="QTSX02004330">
    <property type="protein sequence ID" value="KAJ9065689.1"/>
    <property type="molecule type" value="Genomic_DNA"/>
</dbReference>
<comment type="caution">
    <text evidence="1">The sequence shown here is derived from an EMBL/GenBank/DDBJ whole genome shotgun (WGS) entry which is preliminary data.</text>
</comment>
<sequence>MARWHDDNKVLSQKIFSFGVKFAKNLSHEGSGNKSQPGNDNDKLNWVDLDPSQAGPYEILNKPKAYLFDFSIYQCIKSWPAMIYSLQSYSKLYFCREMRSISEFSSFQSSQCYPYAPNADVFTVKITNPSSPFGNFTKQYLKPCQWLISRSMWIWVFINHRLDTASCYPDISVTRQDPT</sequence>
<protein>
    <submittedName>
        <fullName evidence="1">Uncharacterized protein</fullName>
    </submittedName>
</protein>
<name>A0ACC2STG1_9FUNG</name>
<evidence type="ECO:0000313" key="2">
    <source>
        <dbReference type="Proteomes" id="UP001165960"/>
    </source>
</evidence>
<reference evidence="1" key="1">
    <citation type="submission" date="2022-04" db="EMBL/GenBank/DDBJ databases">
        <title>Genome of the entomopathogenic fungus Entomophthora muscae.</title>
        <authorList>
            <person name="Elya C."/>
            <person name="Lovett B.R."/>
            <person name="Lee E."/>
            <person name="Macias A.M."/>
            <person name="Hajek A.E."/>
            <person name="De Bivort B.L."/>
            <person name="Kasson M.T."/>
            <person name="De Fine Licht H.H."/>
            <person name="Stajich J.E."/>
        </authorList>
    </citation>
    <scope>NUCLEOTIDE SEQUENCE</scope>
    <source>
        <strain evidence="1">Berkeley</strain>
    </source>
</reference>